<feature type="domain" description="Rhodanese" evidence="3">
    <location>
        <begin position="19"/>
        <end position="137"/>
    </location>
</feature>
<dbReference type="EMBL" id="QGKL01000021">
    <property type="protein sequence ID" value="PWQ97332.1"/>
    <property type="molecule type" value="Genomic_DNA"/>
</dbReference>
<organism evidence="4 5">
    <name type="scientific">Leucothrix arctica</name>
    <dbReference type="NCBI Taxonomy" id="1481894"/>
    <lineage>
        <taxon>Bacteria</taxon>
        <taxon>Pseudomonadati</taxon>
        <taxon>Pseudomonadota</taxon>
        <taxon>Gammaproteobacteria</taxon>
        <taxon>Thiotrichales</taxon>
        <taxon>Thiotrichaceae</taxon>
        <taxon>Leucothrix</taxon>
    </lineage>
</organism>
<dbReference type="SUPFAM" id="SSF52821">
    <property type="entry name" value="Rhodanese/Cell cycle control phosphatase"/>
    <property type="match status" value="2"/>
</dbReference>
<feature type="domain" description="Rhodanese" evidence="3">
    <location>
        <begin position="168"/>
        <end position="280"/>
    </location>
</feature>
<name>A0A317CLZ1_9GAMM</name>
<accession>A0A317CLZ1</accession>
<sequence>MSTLPTPLISVQELSKQLVHEQLVLLDGSWYMPAMKRDGQAEWNQQRIANAQHFDFHETVCDLGSEYPHTMPSPEVFTECVQALGINQDSHIVVYDGMGLFASPRVWWMFRAMGHVKVSVLNGGLPAWIKSGLPLNKSTPLPVKRGDFIAQPIESRFLSADSILTKLHDDDMVVLDARGQSRFVGSDPEPREGLRSGHIPNSKNLPFTDLIADGFLRSSEELHKSLSAVASKDQALVFSCGSGVTACHLALAADICGYTKLSVFDGSWSEWGARHELPIVTGQT</sequence>
<dbReference type="InterPro" id="IPR045078">
    <property type="entry name" value="TST/MPST-like"/>
</dbReference>
<proteinExistence type="predicted"/>
<dbReference type="InterPro" id="IPR036873">
    <property type="entry name" value="Rhodanese-like_dom_sf"/>
</dbReference>
<keyword evidence="5" id="KW-1185">Reference proteome</keyword>
<keyword evidence="1 4" id="KW-0808">Transferase</keyword>
<evidence type="ECO:0000256" key="1">
    <source>
        <dbReference type="ARBA" id="ARBA00022679"/>
    </source>
</evidence>
<keyword evidence="2" id="KW-0677">Repeat</keyword>
<dbReference type="AlphaFoldDB" id="A0A317CLZ1"/>
<dbReference type="Proteomes" id="UP000245506">
    <property type="component" value="Unassembled WGS sequence"/>
</dbReference>
<comment type="caution">
    <text evidence="4">The sequence shown here is derived from an EMBL/GenBank/DDBJ whole genome shotgun (WGS) entry which is preliminary data.</text>
</comment>
<dbReference type="RefSeq" id="WP_109822760.1">
    <property type="nucleotide sequence ID" value="NZ_QGKL01000021.1"/>
</dbReference>
<dbReference type="FunFam" id="3.40.250.10:FF:000001">
    <property type="entry name" value="Sulfurtransferase"/>
    <property type="match status" value="1"/>
</dbReference>
<dbReference type="OrthoDB" id="9781034at2"/>
<dbReference type="PANTHER" id="PTHR11364:SF27">
    <property type="entry name" value="SULFURTRANSFERASE"/>
    <property type="match status" value="1"/>
</dbReference>
<dbReference type="Pfam" id="PF00581">
    <property type="entry name" value="Rhodanese"/>
    <property type="match status" value="2"/>
</dbReference>
<dbReference type="PANTHER" id="PTHR11364">
    <property type="entry name" value="THIOSULFATE SULFERTANSFERASE"/>
    <property type="match status" value="1"/>
</dbReference>
<evidence type="ECO:0000256" key="2">
    <source>
        <dbReference type="ARBA" id="ARBA00022737"/>
    </source>
</evidence>
<evidence type="ECO:0000313" key="4">
    <source>
        <dbReference type="EMBL" id="PWQ97332.1"/>
    </source>
</evidence>
<gene>
    <name evidence="4" type="ORF">DKT75_07275</name>
</gene>
<dbReference type="Gene3D" id="3.40.250.10">
    <property type="entry name" value="Rhodanese-like domain"/>
    <property type="match status" value="2"/>
</dbReference>
<evidence type="ECO:0000313" key="5">
    <source>
        <dbReference type="Proteomes" id="UP000245506"/>
    </source>
</evidence>
<dbReference type="SMART" id="SM00450">
    <property type="entry name" value="RHOD"/>
    <property type="match status" value="2"/>
</dbReference>
<dbReference type="CDD" id="cd01448">
    <property type="entry name" value="TST_Repeat_1"/>
    <property type="match status" value="1"/>
</dbReference>
<dbReference type="GO" id="GO:0004792">
    <property type="term" value="F:thiosulfate-cyanide sulfurtransferase activity"/>
    <property type="evidence" value="ECO:0007669"/>
    <property type="project" value="TreeGrafter"/>
</dbReference>
<dbReference type="InterPro" id="IPR001763">
    <property type="entry name" value="Rhodanese-like_dom"/>
</dbReference>
<protein>
    <submittedName>
        <fullName evidence="4">Sulfurtransferase</fullName>
    </submittedName>
</protein>
<dbReference type="CDD" id="cd01449">
    <property type="entry name" value="TST_Repeat_2"/>
    <property type="match status" value="1"/>
</dbReference>
<reference evidence="4 5" key="1">
    <citation type="submission" date="2018-05" db="EMBL/GenBank/DDBJ databases">
        <title>Leucothrix arctica sp. nov., isolated from Arctic seawater.</title>
        <authorList>
            <person name="Choi A."/>
            <person name="Baek K."/>
        </authorList>
    </citation>
    <scope>NUCLEOTIDE SEQUENCE [LARGE SCALE GENOMIC DNA]</scope>
    <source>
        <strain evidence="4 5">IMCC9719</strain>
    </source>
</reference>
<dbReference type="PROSITE" id="PS50206">
    <property type="entry name" value="RHODANESE_3"/>
    <property type="match status" value="2"/>
</dbReference>
<evidence type="ECO:0000259" key="3">
    <source>
        <dbReference type="PROSITE" id="PS50206"/>
    </source>
</evidence>